<comment type="caution">
    <text evidence="2">The sequence shown here is derived from an EMBL/GenBank/DDBJ whole genome shotgun (WGS) entry which is preliminary data.</text>
</comment>
<accession>A0A6G1EFF7</accession>
<evidence type="ECO:0000313" key="2">
    <source>
        <dbReference type="EMBL" id="KAF0923142.1"/>
    </source>
</evidence>
<feature type="region of interest" description="Disordered" evidence="1">
    <location>
        <begin position="82"/>
        <end position="116"/>
    </location>
</feature>
<evidence type="ECO:0000256" key="1">
    <source>
        <dbReference type="SAM" id="MobiDB-lite"/>
    </source>
</evidence>
<reference evidence="2 3" key="1">
    <citation type="submission" date="2019-11" db="EMBL/GenBank/DDBJ databases">
        <title>Whole genome sequence of Oryza granulata.</title>
        <authorList>
            <person name="Li W."/>
        </authorList>
    </citation>
    <scope>NUCLEOTIDE SEQUENCE [LARGE SCALE GENOMIC DNA]</scope>
    <source>
        <strain evidence="3">cv. Menghai</strain>
        <tissue evidence="2">Leaf</tissue>
    </source>
</reference>
<keyword evidence="3" id="KW-1185">Reference proteome</keyword>
<dbReference type="EMBL" id="SPHZ02000003">
    <property type="protein sequence ID" value="KAF0923142.1"/>
    <property type="molecule type" value="Genomic_DNA"/>
</dbReference>
<sequence>MARRSCGFTVPAPACAVADQKCVGITPSAAVTLLPPLAANLLPALLPSPPPPSSGPTNCRHKPPKLGRLPCYLASQTAQSRGGIPLFPPPPSHFPSPEEAIGLPALASSPGGRATH</sequence>
<dbReference type="Proteomes" id="UP000479710">
    <property type="component" value="Unassembled WGS sequence"/>
</dbReference>
<organism evidence="2 3">
    <name type="scientific">Oryza meyeriana var. granulata</name>
    <dbReference type="NCBI Taxonomy" id="110450"/>
    <lineage>
        <taxon>Eukaryota</taxon>
        <taxon>Viridiplantae</taxon>
        <taxon>Streptophyta</taxon>
        <taxon>Embryophyta</taxon>
        <taxon>Tracheophyta</taxon>
        <taxon>Spermatophyta</taxon>
        <taxon>Magnoliopsida</taxon>
        <taxon>Liliopsida</taxon>
        <taxon>Poales</taxon>
        <taxon>Poaceae</taxon>
        <taxon>BOP clade</taxon>
        <taxon>Oryzoideae</taxon>
        <taxon>Oryzeae</taxon>
        <taxon>Oryzinae</taxon>
        <taxon>Oryza</taxon>
        <taxon>Oryza meyeriana</taxon>
    </lineage>
</organism>
<dbReference type="AlphaFoldDB" id="A0A6G1EFF7"/>
<gene>
    <name evidence="2" type="ORF">E2562_003359</name>
</gene>
<name>A0A6G1EFF7_9ORYZ</name>
<evidence type="ECO:0000313" key="3">
    <source>
        <dbReference type="Proteomes" id="UP000479710"/>
    </source>
</evidence>
<protein>
    <submittedName>
        <fullName evidence="2">Uncharacterized protein</fullName>
    </submittedName>
</protein>
<proteinExistence type="predicted"/>